<evidence type="ECO:0000313" key="2">
    <source>
        <dbReference type="WBParaSite" id="JU765_v2.g12950.t1"/>
    </source>
</evidence>
<protein>
    <submittedName>
        <fullName evidence="2">RNase NYN domain-containing protein</fullName>
    </submittedName>
</protein>
<dbReference type="WBParaSite" id="JU765_v2.g12950.t1">
    <property type="protein sequence ID" value="JU765_v2.g12950.t1"/>
    <property type="gene ID" value="JU765_v2.g12950"/>
</dbReference>
<sequence>MSNQLPPLKRLIVIDAANFIHGVKEYYPAMPNTDDRPNALPLALFTHELLKHGFNVRICWLKHLRNDIAIRNFFALEALIAAGLVIEPISCEKESDDKAALRISEKYGACIISQDRYANHREFLSIPASRFLRFEIGDADMRSDDFIPPFVPIRLRPEVGNNLSDCLFATPNCESYEKVKESHSYFQLNQTSLRNLRLLNKFVHDKLYIAYHMELPPDSQFLGDVNNYLLDYAAYVKLWLKNHDETPEEIEANNGYSGKNVDYRDLFKHRVI</sequence>
<organism evidence="1 2">
    <name type="scientific">Panagrolaimus sp. JU765</name>
    <dbReference type="NCBI Taxonomy" id="591449"/>
    <lineage>
        <taxon>Eukaryota</taxon>
        <taxon>Metazoa</taxon>
        <taxon>Ecdysozoa</taxon>
        <taxon>Nematoda</taxon>
        <taxon>Chromadorea</taxon>
        <taxon>Rhabditida</taxon>
        <taxon>Tylenchina</taxon>
        <taxon>Panagrolaimomorpha</taxon>
        <taxon>Panagrolaimoidea</taxon>
        <taxon>Panagrolaimidae</taxon>
        <taxon>Panagrolaimus</taxon>
    </lineage>
</organism>
<dbReference type="Proteomes" id="UP000887576">
    <property type="component" value="Unplaced"/>
</dbReference>
<accession>A0AC34Q4P7</accession>
<proteinExistence type="predicted"/>
<reference evidence="2" key="1">
    <citation type="submission" date="2022-11" db="UniProtKB">
        <authorList>
            <consortium name="WormBaseParasite"/>
        </authorList>
    </citation>
    <scope>IDENTIFICATION</scope>
</reference>
<evidence type="ECO:0000313" key="1">
    <source>
        <dbReference type="Proteomes" id="UP000887576"/>
    </source>
</evidence>
<name>A0AC34Q4P7_9BILA</name>